<name>A0A8H6GJ23_FUSOX</name>
<evidence type="ECO:0000313" key="1">
    <source>
        <dbReference type="EMBL" id="KAF6519178.1"/>
    </source>
</evidence>
<accession>A0A8H6GJ23</accession>
<dbReference type="EMBL" id="JACDXP010000009">
    <property type="protein sequence ID" value="KAF6519178.1"/>
    <property type="molecule type" value="Genomic_DNA"/>
</dbReference>
<gene>
    <name evidence="1" type="ORF">HZS61_017552</name>
</gene>
<reference evidence="1 2" key="1">
    <citation type="journal article" date="2020" name="bioRxiv">
        <title>A chromosome-scale genome assembly for the Fusarium oxysporum strain Fo5176 to establish a model Arabidopsis-fungal pathosystem.</title>
        <authorList>
            <person name="Fokkens L."/>
            <person name="Guo L."/>
            <person name="Dora S."/>
            <person name="Wang B."/>
            <person name="Ye K."/>
            <person name="Sanchez-Rodriguez C."/>
            <person name="Croll D."/>
        </authorList>
    </citation>
    <scope>NUCLEOTIDE SEQUENCE [LARGE SCALE GENOMIC DNA]</scope>
    <source>
        <strain evidence="1 2">Fo5176</strain>
    </source>
</reference>
<comment type="caution">
    <text evidence="1">The sequence shown here is derived from an EMBL/GenBank/DDBJ whole genome shotgun (WGS) entry which is preliminary data.</text>
</comment>
<sequence length="86" mass="10003">MKRWKYIPCGQPDEKMVDVDRSRPGVQQDAGPLLHTSAGFNQDFCGLPGSRLRPFFDYLYLLRCRLYCTVRRLADNVLNFLPCFKS</sequence>
<dbReference type="AlphaFoldDB" id="A0A8H6GJ23"/>
<proteinExistence type="predicted"/>
<dbReference type="Proteomes" id="UP000593570">
    <property type="component" value="Unassembled WGS sequence"/>
</dbReference>
<protein>
    <submittedName>
        <fullName evidence="1">Uncharacterized protein</fullName>
    </submittedName>
</protein>
<organism evidence="1 2">
    <name type="scientific">Fusarium oxysporum f. sp. conglutinans</name>
    <dbReference type="NCBI Taxonomy" id="100902"/>
    <lineage>
        <taxon>Eukaryota</taxon>
        <taxon>Fungi</taxon>
        <taxon>Dikarya</taxon>
        <taxon>Ascomycota</taxon>
        <taxon>Pezizomycotina</taxon>
        <taxon>Sordariomycetes</taxon>
        <taxon>Hypocreomycetidae</taxon>
        <taxon>Hypocreales</taxon>
        <taxon>Nectriaceae</taxon>
        <taxon>Fusarium</taxon>
        <taxon>Fusarium oxysporum species complex</taxon>
    </lineage>
</organism>
<evidence type="ECO:0000313" key="2">
    <source>
        <dbReference type="Proteomes" id="UP000593570"/>
    </source>
</evidence>